<dbReference type="Proteomes" id="UP000321296">
    <property type="component" value="Chromosome"/>
</dbReference>
<feature type="transmembrane region" description="Helical" evidence="6">
    <location>
        <begin position="57"/>
        <end position="80"/>
    </location>
</feature>
<dbReference type="PANTHER" id="PTHR11706:SF33">
    <property type="entry name" value="NATURAL RESISTANCE-ASSOCIATED MACROPHAGE PROTEIN 2"/>
    <property type="match status" value="1"/>
</dbReference>
<feature type="transmembrane region" description="Helical" evidence="6">
    <location>
        <begin position="418"/>
        <end position="439"/>
    </location>
</feature>
<dbReference type="NCBIfam" id="TIGR01197">
    <property type="entry name" value="nramp"/>
    <property type="match status" value="1"/>
</dbReference>
<organism evidence="8 9">
    <name type="scientific">Leuconostoc pseudomesenteroides</name>
    <dbReference type="NCBI Taxonomy" id="33968"/>
    <lineage>
        <taxon>Bacteria</taxon>
        <taxon>Bacillati</taxon>
        <taxon>Bacillota</taxon>
        <taxon>Bacilli</taxon>
        <taxon>Lactobacillales</taxon>
        <taxon>Lactobacillaceae</taxon>
        <taxon>Leuconostoc</taxon>
    </lineage>
</organism>
<evidence type="ECO:0000313" key="9">
    <source>
        <dbReference type="Proteomes" id="UP000321296"/>
    </source>
</evidence>
<keyword evidence="2" id="KW-0813">Transport</keyword>
<protein>
    <submittedName>
        <fullName evidence="8">Mn(2+) uptake NRAMP transporter MntH</fullName>
    </submittedName>
    <submittedName>
        <fullName evidence="7">Nramp family divalent metal transporter</fullName>
    </submittedName>
</protein>
<dbReference type="Pfam" id="PF01566">
    <property type="entry name" value="Nramp"/>
    <property type="match status" value="1"/>
</dbReference>
<feature type="transmembrane region" description="Helical" evidence="6">
    <location>
        <begin position="135"/>
        <end position="157"/>
    </location>
</feature>
<dbReference type="GO" id="GO:0015086">
    <property type="term" value="F:cadmium ion transmembrane transporter activity"/>
    <property type="evidence" value="ECO:0007669"/>
    <property type="project" value="TreeGrafter"/>
</dbReference>
<evidence type="ECO:0000256" key="2">
    <source>
        <dbReference type="ARBA" id="ARBA00022448"/>
    </source>
</evidence>
<proteinExistence type="predicted"/>
<feature type="transmembrane region" description="Helical" evidence="6">
    <location>
        <begin position="258"/>
        <end position="278"/>
    </location>
</feature>
<comment type="subcellular location">
    <subcellularLocation>
        <location evidence="1">Membrane</location>
        <topology evidence="1">Multi-pass membrane protein</topology>
    </subcellularLocation>
</comment>
<dbReference type="NCBIfam" id="NF001923">
    <property type="entry name" value="PRK00701.1"/>
    <property type="match status" value="1"/>
</dbReference>
<dbReference type="Proteomes" id="UP001529201">
    <property type="component" value="Unassembled WGS sequence"/>
</dbReference>
<keyword evidence="4 6" id="KW-1133">Transmembrane helix</keyword>
<feature type="transmembrane region" description="Helical" evidence="6">
    <location>
        <begin position="164"/>
        <end position="184"/>
    </location>
</feature>
<feature type="transmembrane region" description="Helical" evidence="6">
    <location>
        <begin position="298"/>
        <end position="317"/>
    </location>
</feature>
<evidence type="ECO:0000256" key="6">
    <source>
        <dbReference type="SAM" id="Phobius"/>
    </source>
</evidence>
<evidence type="ECO:0000313" key="7">
    <source>
        <dbReference type="EMBL" id="MDG9734430.1"/>
    </source>
</evidence>
<dbReference type="RefSeq" id="WP_010278465.1">
    <property type="nucleotide sequence ID" value="NZ_CP042383.1"/>
</dbReference>
<evidence type="ECO:0000313" key="10">
    <source>
        <dbReference type="Proteomes" id="UP001529201"/>
    </source>
</evidence>
<reference evidence="8 9" key="1">
    <citation type="submission" date="2019-06" db="EMBL/GenBank/DDBJ databases">
        <title>Genome analyses of bacteria isolated from kimchi.</title>
        <authorList>
            <person name="Lee S."/>
            <person name="Ahn S."/>
            <person name="Roh S."/>
        </authorList>
    </citation>
    <scope>NUCLEOTIDE SEQUENCE [LARGE SCALE GENOMIC DNA]</scope>
    <source>
        <strain evidence="8 9">CBA3630</strain>
    </source>
</reference>
<dbReference type="NCBIfam" id="NF037982">
    <property type="entry name" value="Nramp_1"/>
    <property type="match status" value="1"/>
</dbReference>
<feature type="transmembrane region" description="Helical" evidence="6">
    <location>
        <begin position="349"/>
        <end position="366"/>
    </location>
</feature>
<keyword evidence="10" id="KW-1185">Reference proteome</keyword>
<dbReference type="GeneID" id="64344097"/>
<dbReference type="InterPro" id="IPR001046">
    <property type="entry name" value="NRAMP_fam"/>
</dbReference>
<dbReference type="EMBL" id="CP042383">
    <property type="protein sequence ID" value="QEA41787.1"/>
    <property type="molecule type" value="Genomic_DNA"/>
</dbReference>
<feature type="transmembrane region" description="Helical" evidence="6">
    <location>
        <begin position="378"/>
        <end position="398"/>
    </location>
</feature>
<keyword evidence="5 6" id="KW-0472">Membrane</keyword>
<dbReference type="GO" id="GO:0034755">
    <property type="term" value="P:iron ion transmembrane transport"/>
    <property type="evidence" value="ECO:0007669"/>
    <property type="project" value="TreeGrafter"/>
</dbReference>
<dbReference type="EMBL" id="JARGDN010000018">
    <property type="protein sequence ID" value="MDG9734430.1"/>
    <property type="molecule type" value="Genomic_DNA"/>
</dbReference>
<feature type="transmembrane region" description="Helical" evidence="6">
    <location>
        <begin position="204"/>
        <end position="225"/>
    </location>
</feature>
<feature type="transmembrane region" description="Helical" evidence="6">
    <location>
        <begin position="101"/>
        <end position="129"/>
    </location>
</feature>
<dbReference type="GO" id="GO:0005384">
    <property type="term" value="F:manganese ion transmembrane transporter activity"/>
    <property type="evidence" value="ECO:0007669"/>
    <property type="project" value="TreeGrafter"/>
</dbReference>
<gene>
    <name evidence="8" type="primary">mntH</name>
    <name evidence="8" type="ORF">FGL85_04445</name>
    <name evidence="7" type="ORF">P1N92_09980</name>
</gene>
<accession>A0A5B8SZW0</accession>
<name>A0A5B8SZW0_LEUPS</name>
<dbReference type="PRINTS" id="PR00447">
    <property type="entry name" value="NATRESASSCMP"/>
</dbReference>
<evidence type="ECO:0000313" key="8">
    <source>
        <dbReference type="EMBL" id="QEA41787.1"/>
    </source>
</evidence>
<dbReference type="AlphaFoldDB" id="A0A5B8SZW0"/>
<evidence type="ECO:0000256" key="1">
    <source>
        <dbReference type="ARBA" id="ARBA00004141"/>
    </source>
</evidence>
<evidence type="ECO:0000256" key="4">
    <source>
        <dbReference type="ARBA" id="ARBA00022989"/>
    </source>
</evidence>
<keyword evidence="3 6" id="KW-0812">Transmembrane</keyword>
<sequence>MTEKSLSEINNSVTVPGVYESAFWRKFLAYSGPGALIAVGYMDPGNWLTSIMGGIHYRYLLLSVILMSILVAMLMQYLAAKLGVVTQLDLAQIIRQHVNRPVAILLWLLSELAMMATDITSVVGSAIALTLLFKIPLFIGILITSLDVLLLLALLRFGIQRVEAIVFILIFAVGLVFAYEVALAQPQLGDLLRGYCPQISLLHHSQLVLSLGIIGATIMPHNLFLHSSLSQTRRFDHDDPTQVAEAVRFSKWDSNVHLFVALIINSLLLILGAALFYGTQANLSAFSDLYHALQNPHLAGKIASPFLSTLFAIALLASGQNATITGTLSGQIVMEGFTNLKLPLWLRRVITRLLAIIPVILLVILFGAKEGVLDQLIVYSQIFLSIALPFSMFPLVYFTSKTRYMTTRFVNQKWVTILGYFIASVLTILNVQLILSVFVN</sequence>
<dbReference type="GO" id="GO:0005886">
    <property type="term" value="C:plasma membrane"/>
    <property type="evidence" value="ECO:0007669"/>
    <property type="project" value="TreeGrafter"/>
</dbReference>
<dbReference type="KEGG" id="lpse:FGL85_04445"/>
<evidence type="ECO:0000256" key="5">
    <source>
        <dbReference type="ARBA" id="ARBA00023136"/>
    </source>
</evidence>
<evidence type="ECO:0000256" key="3">
    <source>
        <dbReference type="ARBA" id="ARBA00022692"/>
    </source>
</evidence>
<reference evidence="7 10" key="2">
    <citation type="submission" date="2023-02" db="EMBL/GenBank/DDBJ databases">
        <title>Antimicrobial susceptibility testing and tentative epidemiological cut-off values for Lactobacillaceae family species intended for ingestion.</title>
        <authorList>
            <person name="Noehr-Meldgaard K."/>
            <person name="Struve C."/>
            <person name="Ingmer H."/>
            <person name="Koza A."/>
            <person name="Al-Nakeeb K."/>
            <person name="Agersoe Y."/>
        </authorList>
    </citation>
    <scope>NUCLEOTIDE SEQUENCE [LARGE SCALE GENOMIC DNA]</scope>
    <source>
        <strain evidence="7 10">DSM 20193</strain>
    </source>
</reference>
<dbReference type="PANTHER" id="PTHR11706">
    <property type="entry name" value="SOLUTE CARRIER PROTEIN FAMILY 11 MEMBER"/>
    <property type="match status" value="1"/>
</dbReference>